<evidence type="ECO:0000256" key="1">
    <source>
        <dbReference type="ARBA" id="ARBA00022605"/>
    </source>
</evidence>
<keyword evidence="3" id="KW-0677">Repeat</keyword>
<evidence type="ECO:0000313" key="6">
    <source>
        <dbReference type="EMBL" id="MBM7556924.1"/>
    </source>
</evidence>
<organism evidence="6 7">
    <name type="scientific">Halanaerobacter jeridensis</name>
    <dbReference type="NCBI Taxonomy" id="706427"/>
    <lineage>
        <taxon>Bacteria</taxon>
        <taxon>Bacillati</taxon>
        <taxon>Bacillota</taxon>
        <taxon>Clostridia</taxon>
        <taxon>Halanaerobiales</taxon>
        <taxon>Halobacteroidaceae</taxon>
        <taxon>Halanaerobacter</taxon>
    </lineage>
</organism>
<dbReference type="AlphaFoldDB" id="A0A938XU42"/>
<dbReference type="GO" id="GO:0016740">
    <property type="term" value="F:transferase activity"/>
    <property type="evidence" value="ECO:0007669"/>
    <property type="project" value="UniProtKB-KW"/>
</dbReference>
<keyword evidence="7" id="KW-1185">Reference proteome</keyword>
<dbReference type="Gene3D" id="2.160.10.10">
    <property type="entry name" value="Hexapeptide repeat proteins"/>
    <property type="match status" value="1"/>
</dbReference>
<dbReference type="PROSITE" id="PS00101">
    <property type="entry name" value="HEXAPEP_TRANSFERASES"/>
    <property type="match status" value="1"/>
</dbReference>
<evidence type="ECO:0000313" key="7">
    <source>
        <dbReference type="Proteomes" id="UP000774000"/>
    </source>
</evidence>
<dbReference type="InterPro" id="IPR050179">
    <property type="entry name" value="Trans_hexapeptide_repeat"/>
</dbReference>
<evidence type="ECO:0000256" key="5">
    <source>
        <dbReference type="ARBA" id="ARBA00023154"/>
    </source>
</evidence>
<keyword evidence="5" id="KW-0457">Lysine biosynthesis</keyword>
<dbReference type="InterPro" id="IPR001451">
    <property type="entry name" value="Hexapep"/>
</dbReference>
<dbReference type="Pfam" id="PF00132">
    <property type="entry name" value="Hexapep"/>
    <property type="match status" value="1"/>
</dbReference>
<evidence type="ECO:0000256" key="4">
    <source>
        <dbReference type="ARBA" id="ARBA00022915"/>
    </source>
</evidence>
<keyword evidence="1" id="KW-0028">Amino-acid biosynthesis</keyword>
<comment type="caution">
    <text evidence="6">The sequence shown here is derived from an EMBL/GenBank/DDBJ whole genome shotgun (WGS) entry which is preliminary data.</text>
</comment>
<dbReference type="GO" id="GO:0009085">
    <property type="term" value="P:lysine biosynthetic process"/>
    <property type="evidence" value="ECO:0007669"/>
    <property type="project" value="UniProtKB-KW"/>
</dbReference>
<protein>
    <submittedName>
        <fullName evidence="6">Acetyltransferase-like isoleucine patch superfamily enzyme</fullName>
    </submittedName>
</protein>
<proteinExistence type="predicted"/>
<dbReference type="PANTHER" id="PTHR43300">
    <property type="entry name" value="ACETYLTRANSFERASE"/>
    <property type="match status" value="1"/>
</dbReference>
<dbReference type="CDD" id="cd03358">
    <property type="entry name" value="LbH_WxcM_N_like"/>
    <property type="match status" value="1"/>
</dbReference>
<accession>A0A938XU42</accession>
<evidence type="ECO:0000256" key="3">
    <source>
        <dbReference type="ARBA" id="ARBA00022737"/>
    </source>
</evidence>
<dbReference type="SUPFAM" id="SSF51161">
    <property type="entry name" value="Trimeric LpxA-like enzymes"/>
    <property type="match status" value="1"/>
</dbReference>
<sequence length="203" mass="21849">MSNYKIYPNVELGSNVTIEDYCVIGKPPKGREDGELKTIIGDNAVIRSNTIVYAGNKIGDNFQTGHQAMIRENNMIGNDVSVGTSSCVEHHVIIEDEVRLHSQVFVPEHSKLKEGCWIGPNAVLTNAKYPQSENVKENLKGAIIETNAKVGANVTLLPGIVVGKNSLVGSGSVIVNNVPEGKVVVGNPGQVVKDISDIDEYKL</sequence>
<dbReference type="InterPro" id="IPR018357">
    <property type="entry name" value="Hexapep_transf_CS"/>
</dbReference>
<dbReference type="PANTHER" id="PTHR43300:SF10">
    <property type="entry name" value="2,3,4,5-TETRAHYDROPYRIDINE-2,6-DICARBOXYLATE N-ACETYLTRANSFERASE"/>
    <property type="match status" value="1"/>
</dbReference>
<dbReference type="InterPro" id="IPR011004">
    <property type="entry name" value="Trimer_LpxA-like_sf"/>
</dbReference>
<dbReference type="RefSeq" id="WP_204701695.1">
    <property type="nucleotide sequence ID" value="NZ_JAFBDQ010000008.1"/>
</dbReference>
<keyword evidence="4" id="KW-0220">Diaminopimelate biosynthesis</keyword>
<dbReference type="EMBL" id="JAFBDQ010000008">
    <property type="protein sequence ID" value="MBM7556924.1"/>
    <property type="molecule type" value="Genomic_DNA"/>
</dbReference>
<dbReference type="GO" id="GO:0019877">
    <property type="term" value="P:diaminopimelate biosynthetic process"/>
    <property type="evidence" value="ECO:0007669"/>
    <property type="project" value="UniProtKB-KW"/>
</dbReference>
<reference evidence="6" key="1">
    <citation type="submission" date="2021-01" db="EMBL/GenBank/DDBJ databases">
        <title>Genomic Encyclopedia of Type Strains, Phase IV (KMG-IV): sequencing the most valuable type-strain genomes for metagenomic binning, comparative biology and taxonomic classification.</title>
        <authorList>
            <person name="Goeker M."/>
        </authorList>
    </citation>
    <scope>NUCLEOTIDE SEQUENCE</scope>
    <source>
        <strain evidence="6">DSM 23230</strain>
    </source>
</reference>
<evidence type="ECO:0000256" key="2">
    <source>
        <dbReference type="ARBA" id="ARBA00022679"/>
    </source>
</evidence>
<name>A0A938XU42_9FIRM</name>
<keyword evidence="2" id="KW-0808">Transferase</keyword>
<dbReference type="Proteomes" id="UP000774000">
    <property type="component" value="Unassembled WGS sequence"/>
</dbReference>
<gene>
    <name evidence="6" type="ORF">JOC47_001778</name>
</gene>